<dbReference type="InterPro" id="IPR027417">
    <property type="entry name" value="P-loop_NTPase"/>
</dbReference>
<keyword evidence="3" id="KW-1185">Reference proteome</keyword>
<dbReference type="SUPFAM" id="SSF52540">
    <property type="entry name" value="P-loop containing nucleoside triphosphate hydrolases"/>
    <property type="match status" value="1"/>
</dbReference>
<dbReference type="PANTHER" id="PTHR47957:SF3">
    <property type="entry name" value="ATP-DEPENDENT HELICASE HRQ1"/>
    <property type="match status" value="1"/>
</dbReference>
<protein>
    <recommendedName>
        <fullName evidence="1">Helicase C-terminal domain-containing protein</fullName>
    </recommendedName>
</protein>
<accession>A0A1X1QWW7</accession>
<dbReference type="EMBL" id="LQOK01000047">
    <property type="protein sequence ID" value="ORU95791.1"/>
    <property type="molecule type" value="Genomic_DNA"/>
</dbReference>
<dbReference type="InterPro" id="IPR001650">
    <property type="entry name" value="Helicase_C-like"/>
</dbReference>
<comment type="caution">
    <text evidence="2">The sequence shown here is derived from an EMBL/GenBank/DDBJ whole genome shotgun (WGS) entry which is preliminary data.</text>
</comment>
<evidence type="ECO:0000313" key="3">
    <source>
        <dbReference type="Proteomes" id="UP000193990"/>
    </source>
</evidence>
<dbReference type="GO" id="GO:0043138">
    <property type="term" value="F:3'-5' DNA helicase activity"/>
    <property type="evidence" value="ECO:0007669"/>
    <property type="project" value="TreeGrafter"/>
</dbReference>
<dbReference type="Proteomes" id="UP000193990">
    <property type="component" value="Unassembled WGS sequence"/>
</dbReference>
<name>A0A1X1QWW7_MYCBE</name>
<evidence type="ECO:0000313" key="2">
    <source>
        <dbReference type="EMBL" id="ORU95791.1"/>
    </source>
</evidence>
<dbReference type="GO" id="GO:0036297">
    <property type="term" value="P:interstrand cross-link repair"/>
    <property type="evidence" value="ECO:0007669"/>
    <property type="project" value="TreeGrafter"/>
</dbReference>
<dbReference type="PROSITE" id="PS51194">
    <property type="entry name" value="HELICASE_CTER"/>
    <property type="match status" value="1"/>
</dbReference>
<dbReference type="AlphaFoldDB" id="A0A1X1QWW7"/>
<reference evidence="2 3" key="1">
    <citation type="submission" date="2016-01" db="EMBL/GenBank/DDBJ databases">
        <title>The new phylogeny of the genus Mycobacterium.</title>
        <authorList>
            <person name="Tarcisio F."/>
            <person name="Conor M."/>
            <person name="Antonella G."/>
            <person name="Elisabetta G."/>
            <person name="Giulia F.S."/>
            <person name="Sara T."/>
            <person name="Anna F."/>
            <person name="Clotilde B."/>
            <person name="Roberto B."/>
            <person name="Veronica D.S."/>
            <person name="Fabio R."/>
            <person name="Monica P."/>
            <person name="Olivier J."/>
            <person name="Enrico T."/>
            <person name="Nicola S."/>
        </authorList>
    </citation>
    <scope>NUCLEOTIDE SEQUENCE [LARGE SCALE GENOMIC DNA]</scope>
    <source>
        <strain evidence="2 3">DSM 44277</strain>
    </source>
</reference>
<dbReference type="Pfam" id="PF00271">
    <property type="entry name" value="Helicase_C"/>
    <property type="match status" value="1"/>
</dbReference>
<proteinExistence type="predicted"/>
<feature type="domain" description="Helicase C-terminal" evidence="1">
    <location>
        <begin position="125"/>
        <end position="318"/>
    </location>
</feature>
<gene>
    <name evidence="2" type="ORF">AWB93_22705</name>
</gene>
<dbReference type="Gene3D" id="3.40.50.300">
    <property type="entry name" value="P-loop containing nucleotide triphosphate hydrolases"/>
    <property type="match status" value="2"/>
</dbReference>
<organism evidence="2 3">
    <name type="scientific">Mycobacterium bohemicum</name>
    <dbReference type="NCBI Taxonomy" id="56425"/>
    <lineage>
        <taxon>Bacteria</taxon>
        <taxon>Bacillati</taxon>
        <taxon>Actinomycetota</taxon>
        <taxon>Actinomycetes</taxon>
        <taxon>Mycobacteriales</taxon>
        <taxon>Mycobacteriaceae</taxon>
        <taxon>Mycobacterium</taxon>
    </lineage>
</organism>
<dbReference type="SMART" id="SM00490">
    <property type="entry name" value="HELICc"/>
    <property type="match status" value="1"/>
</dbReference>
<dbReference type="STRING" id="56425.AWB93_22705"/>
<sequence length="1118" mass="124173">MVNRELGSREFRRLLIGDDSRSPEFVLLDEIHTYEGTHGAQVANLLRRWRAEMAIPPHIVGLSATLADPTGFFADLTGLSTSRLTVVQPEPSELTDIGREYFLALRGDPASQTSLLSTTIQASMLLRRVLDPTSDGPSEGAFGSKLFVFVDDLDVTNRLHAQLRDAEGWWPGGVNRKPNGSLATLRVSTGSDVRMRDEAGQVWRIAEDLGTLDRPVPVARTTSRDSGVDPGADVIVATASLEVGFDDPAVGAVIQHKAPRDPASFIQRRGRAGRNPIMRPWTVVVMSDFGRDRLAFQSYETLFDPCVPRVALPLRNRSILKMQATWWLLDRLSRSGPGTSLADVIQKPWGQSRDTQREHARRLVKHVREQLNANAIERMGQQLQRALSLSDEDLRAVLWDSPRGLIPSVFPTLIRGLEVAASDLPLRDRDWPRPLADFLPAALFSPLQTPEIEVMTPVARREPEMEPVSQGLRQFAPGRVSYRYAQRGKADRLWVSPPCSEAPSLELHEFCEQYAELEPPPEQEAVRCVQPRALKLTMPAPTVPDSSYGRWIWGVGFRHVGEPVVLDMPAGGPWASVVSEFRAFTHRHRCARTVWRYAGEFAVERNSDGEPPITQHSVTLDGHAVNVGFIMDVDSLALTVGSPDIISPNASLLQSLRVARMEFLIRSGRRLCGLVPSRFTREWLHQVLLSVLIVQSQTCSIEETLGRLSDDQLRTLMLDAAREVFGVLALGDSDDGRDRGDDAGLIVDISAALGVTGVFAELRSAATALWADPDEDWRRWIDERYLTTLASAIVEAVQSLCPEVDATDLRIDLSMGSGSEQRLAQVDISEDEPGGLGVVEALVDRYVEDPRRFWALVETALGQCDGERVDENMRRFLTLAGSPPIADHVEQIRTADNLAGLTEAWQRLRIALFEAGLASDHAMVSALSTRLLRPGSSRALEVLVAELIRRWDDMESRLGIDIELRVFAYVAASDPDICRRIQAVAQGQTGQPGWQIGQIIGLLWSRGYRVRSYALQAYSPFRDYEPTDRLLFARVIRPPEMTVDGTGPQWRQEVDNRLREAATATIRVPTTAYGANVIRQLLIEPTSVDVLEFHPRVVGVSRSANGVDIRVELREAQQ</sequence>
<dbReference type="NCBIfam" id="NF041067">
    <property type="entry name" value="DpdJ"/>
    <property type="match status" value="1"/>
</dbReference>
<dbReference type="PANTHER" id="PTHR47957">
    <property type="entry name" value="ATP-DEPENDENT HELICASE HRQ1"/>
    <property type="match status" value="1"/>
</dbReference>
<evidence type="ECO:0000259" key="1">
    <source>
        <dbReference type="PROSITE" id="PS51194"/>
    </source>
</evidence>
<dbReference type="GO" id="GO:0006289">
    <property type="term" value="P:nucleotide-excision repair"/>
    <property type="evidence" value="ECO:0007669"/>
    <property type="project" value="TreeGrafter"/>
</dbReference>